<dbReference type="InterPro" id="IPR011051">
    <property type="entry name" value="RmlC_Cupin_sf"/>
</dbReference>
<dbReference type="Proteomes" id="UP001140453">
    <property type="component" value="Unassembled WGS sequence"/>
</dbReference>
<name>A0A9W8Z3V2_9PEZI</name>
<dbReference type="EMBL" id="JAPEVB010000001">
    <property type="protein sequence ID" value="KAJ4396132.1"/>
    <property type="molecule type" value="Genomic_DNA"/>
</dbReference>
<comment type="caution">
    <text evidence="1">The sequence shown here is derived from an EMBL/GenBank/DDBJ whole genome shotgun (WGS) entry which is preliminary data.</text>
</comment>
<dbReference type="SUPFAM" id="SSF51182">
    <property type="entry name" value="RmlC-like cupins"/>
    <property type="match status" value="1"/>
</dbReference>
<keyword evidence="2" id="KW-1185">Reference proteome</keyword>
<sequence>MPPHQDKPVTLARNVEDGFLTIRAFEGAIITRVLHDPNRSFSFEVTMKVQHPRLVNAPKPPMHFHHVQVEYLRCLEGVLCLDMNGTELVLRPDDGEITIHRDVHHRTYPHGGVSLGLEPTNTSQRDPVVRFLLSAEHSPQPFQLDLAFFENWYAYQEKVVLGGSRLDMIQVLSIFDAGGTYLSFPWWIPFRRSIARTLGIVLGRWVGGILGYQPFYREWTTDWEQACQKMETCVFQRRFSDRSKND</sequence>
<dbReference type="AlphaFoldDB" id="A0A9W8Z3V2"/>
<reference evidence="1" key="1">
    <citation type="submission" date="2022-10" db="EMBL/GenBank/DDBJ databases">
        <title>Tapping the CABI collections for fungal endophytes: first genome assemblies for Collariella, Neodidymelliopsis, Ascochyta clinopodiicola, Didymella pomorum, Didymosphaeria variabile, Neocosmospora piperis and Neocucurbitaria cava.</title>
        <authorList>
            <person name="Hill R."/>
        </authorList>
    </citation>
    <scope>NUCLEOTIDE SEQUENCE</scope>
    <source>
        <strain evidence="1">IMI 355082</strain>
    </source>
</reference>
<evidence type="ECO:0000313" key="2">
    <source>
        <dbReference type="Proteomes" id="UP001140453"/>
    </source>
</evidence>
<protein>
    <submittedName>
        <fullName evidence="1">Uncharacterized protein</fullName>
    </submittedName>
</protein>
<gene>
    <name evidence="1" type="ORF">N0V93_000350</name>
</gene>
<proteinExistence type="predicted"/>
<evidence type="ECO:0000313" key="1">
    <source>
        <dbReference type="EMBL" id="KAJ4396132.1"/>
    </source>
</evidence>
<organism evidence="1 2">
    <name type="scientific">Gnomoniopsis smithogilvyi</name>
    <dbReference type="NCBI Taxonomy" id="1191159"/>
    <lineage>
        <taxon>Eukaryota</taxon>
        <taxon>Fungi</taxon>
        <taxon>Dikarya</taxon>
        <taxon>Ascomycota</taxon>
        <taxon>Pezizomycotina</taxon>
        <taxon>Sordariomycetes</taxon>
        <taxon>Sordariomycetidae</taxon>
        <taxon>Diaporthales</taxon>
        <taxon>Gnomoniaceae</taxon>
        <taxon>Gnomoniopsis</taxon>
    </lineage>
</organism>
<accession>A0A9W8Z3V2</accession>
<dbReference type="OrthoDB" id="9976870at2759"/>